<organism evidence="1 2">
    <name type="scientific">Spiroplasma citri</name>
    <dbReference type="NCBI Taxonomy" id="2133"/>
    <lineage>
        <taxon>Bacteria</taxon>
        <taxon>Bacillati</taxon>
        <taxon>Mycoplasmatota</taxon>
        <taxon>Mollicutes</taxon>
        <taxon>Entomoplasmatales</taxon>
        <taxon>Spiroplasmataceae</taxon>
        <taxon>Spiroplasma</taxon>
    </lineage>
</organism>
<dbReference type="AlphaFoldDB" id="A0AAX3T009"/>
<dbReference type="Proteomes" id="UP001214629">
    <property type="component" value="Chromosome"/>
</dbReference>
<dbReference type="EMBL" id="CP096246">
    <property type="protein sequence ID" value="WFG96884.1"/>
    <property type="molecule type" value="Genomic_DNA"/>
</dbReference>
<reference evidence="1 2" key="1">
    <citation type="submission" date="2022-04" db="EMBL/GenBank/DDBJ databases">
        <title>Whole genome of Spiroplasma citri.</title>
        <authorList>
            <person name="Khanchezar A."/>
            <person name="Izadpanah K."/>
            <person name="Taghavi M."/>
            <person name="Ghorbani A."/>
            <person name="Beven L."/>
        </authorList>
    </citation>
    <scope>NUCLEOTIDE SEQUENCE [LARGE SCALE GENOMIC DNA]</scope>
    <source>
        <strain evidence="1 2">D4</strain>
    </source>
</reference>
<protein>
    <recommendedName>
        <fullName evidence="3">Plectrovirus-related protein</fullName>
    </recommendedName>
</protein>
<evidence type="ECO:0008006" key="3">
    <source>
        <dbReference type="Google" id="ProtNLM"/>
    </source>
</evidence>
<accession>A0AAX3T009</accession>
<evidence type="ECO:0000313" key="2">
    <source>
        <dbReference type="Proteomes" id="UP001214629"/>
    </source>
</evidence>
<keyword evidence="2" id="KW-1185">Reference proteome</keyword>
<dbReference type="RefSeq" id="WP_277939100.1">
    <property type="nucleotide sequence ID" value="NZ_CP096246.1"/>
</dbReference>
<proteinExistence type="predicted"/>
<name>A0AAX3T009_SPICI</name>
<sequence length="113" mass="13012">MVFFKTLIFCLFIGLIVLASLSNNKSKDQKTSNSIANGINITYLLLWIEMKRSENYFFFTATLSKNLEIAANIVPHQGKFKKFILNNKEIELEGTEFPNLFDTNTLKTNHCKK</sequence>
<gene>
    <name evidence="1" type="ORF">M0C40_02400</name>
</gene>
<evidence type="ECO:0000313" key="1">
    <source>
        <dbReference type="EMBL" id="WFG96884.1"/>
    </source>
</evidence>